<dbReference type="EMBL" id="BTRK01000003">
    <property type="protein sequence ID" value="GMR40679.1"/>
    <property type="molecule type" value="Genomic_DNA"/>
</dbReference>
<keyword evidence="3" id="KW-1185">Reference proteome</keyword>
<evidence type="ECO:0000313" key="2">
    <source>
        <dbReference type="EMBL" id="GMR40679.1"/>
    </source>
</evidence>
<proteinExistence type="predicted"/>
<dbReference type="EMBL" id="BTRK01000003">
    <property type="protein sequence ID" value="GMR40666.1"/>
    <property type="molecule type" value="Genomic_DNA"/>
</dbReference>
<accession>A0AAN4ZJX2</accession>
<reference evidence="3" key="1">
    <citation type="submission" date="2022-10" db="EMBL/GenBank/DDBJ databases">
        <title>Genome assembly of Pristionchus species.</title>
        <authorList>
            <person name="Yoshida K."/>
            <person name="Sommer R.J."/>
        </authorList>
    </citation>
    <scope>NUCLEOTIDE SEQUENCE [LARGE SCALE GENOMIC DNA]</scope>
    <source>
        <strain evidence="1 3">RS5460</strain>
    </source>
</reference>
<evidence type="ECO:0000313" key="3">
    <source>
        <dbReference type="Proteomes" id="UP001328107"/>
    </source>
</evidence>
<reference evidence="2" key="2">
    <citation type="submission" date="2023-06" db="EMBL/GenBank/DDBJ databases">
        <title>Genome assembly of Pristionchus species.</title>
        <authorList>
            <person name="Yoshida K."/>
            <person name="Sommer R.J."/>
        </authorList>
    </citation>
    <scope>NUCLEOTIDE SEQUENCE</scope>
    <source>
        <strain evidence="2 3">RS5460</strain>
    </source>
</reference>
<organism evidence="2 3">
    <name type="scientific">Pristionchus mayeri</name>
    <dbReference type="NCBI Taxonomy" id="1317129"/>
    <lineage>
        <taxon>Eukaryota</taxon>
        <taxon>Metazoa</taxon>
        <taxon>Ecdysozoa</taxon>
        <taxon>Nematoda</taxon>
        <taxon>Chromadorea</taxon>
        <taxon>Rhabditida</taxon>
        <taxon>Rhabditina</taxon>
        <taxon>Diplogasteromorpha</taxon>
        <taxon>Diplogasteroidea</taxon>
        <taxon>Neodiplogasteridae</taxon>
        <taxon>Pristionchus</taxon>
    </lineage>
</organism>
<gene>
    <name evidence="1" type="ORF">PMAYCL1PPCAC_10861</name>
    <name evidence="2" type="ORF">PMAYCL1PPCAC_10874</name>
</gene>
<dbReference type="Proteomes" id="UP001328107">
    <property type="component" value="Unassembled WGS sequence"/>
</dbReference>
<evidence type="ECO:0000313" key="1">
    <source>
        <dbReference type="EMBL" id="GMR40666.1"/>
    </source>
</evidence>
<feature type="non-terminal residue" evidence="2">
    <location>
        <position position="85"/>
    </location>
</feature>
<feature type="non-terminal residue" evidence="2">
    <location>
        <position position="1"/>
    </location>
</feature>
<dbReference type="AlphaFoldDB" id="A0AAN4ZJX2"/>
<comment type="caution">
    <text evidence="2">The sequence shown here is derived from an EMBL/GenBank/DDBJ whole genome shotgun (WGS) entry which is preliminary data.</text>
</comment>
<protein>
    <submittedName>
        <fullName evidence="2">Uncharacterized protein</fullName>
    </submittedName>
</protein>
<name>A0AAN4ZJX2_9BILA</name>
<sequence length="85" mass="9569">LRRRRLPLRCLRSSSFSPLSSRCPCAPPDEAWPKPVEAAKIPEAWKSGVSDYTRQSLFLLGDKIDCALQLKDLLIRAGDATPYRL</sequence>